<gene>
    <name evidence="3" type="ORF">TIFTF001_029347</name>
</gene>
<sequence>MPRTKKLAHKQTGWKPKDTTTSYRTFQTEADHDRYQKYTYDRTFCVEKGFLLQNTPTMEYEDFVHSVITKHKWRQFCAHPADAVVPVVREFYTHLEGEGQRSVYVRGVQVPIDDDTINQFYGLDDEDLHTEYAAGTSWNVSTQGKLTVPRANLTPQCRPIDVGKIIFQGLGACAAKKCDSLWFPSLITRLCASNGVPMFDTEERLVFSKGAIIKTAIARLLHIEMAEGPSQPPHNQEDEAGQAPQVPTNGTAAASSSRASTQADLTNSLQMLEKRMSLAEKNFTKPIFLFPEFPDNVLEQVDAEEQCYSNVTTKCSSEELTSKLVDSSLALQLAVVHLPILFTHAS</sequence>
<keyword evidence="4" id="KW-1185">Reference proteome</keyword>
<comment type="caution">
    <text evidence="3">The sequence shown here is derived from an EMBL/GenBank/DDBJ whole genome shotgun (WGS) entry which is preliminary data.</text>
</comment>
<dbReference type="Pfam" id="PF20167">
    <property type="entry name" value="Transposase_32"/>
    <property type="match status" value="1"/>
</dbReference>
<accession>A0AA88J2B8</accession>
<organism evidence="3 4">
    <name type="scientific">Ficus carica</name>
    <name type="common">Common fig</name>
    <dbReference type="NCBI Taxonomy" id="3494"/>
    <lineage>
        <taxon>Eukaryota</taxon>
        <taxon>Viridiplantae</taxon>
        <taxon>Streptophyta</taxon>
        <taxon>Embryophyta</taxon>
        <taxon>Tracheophyta</taxon>
        <taxon>Spermatophyta</taxon>
        <taxon>Magnoliopsida</taxon>
        <taxon>eudicotyledons</taxon>
        <taxon>Gunneridae</taxon>
        <taxon>Pentapetalae</taxon>
        <taxon>rosids</taxon>
        <taxon>fabids</taxon>
        <taxon>Rosales</taxon>
        <taxon>Moraceae</taxon>
        <taxon>Ficeae</taxon>
        <taxon>Ficus</taxon>
    </lineage>
</organism>
<dbReference type="InterPro" id="IPR046796">
    <property type="entry name" value="Transposase_32_dom"/>
</dbReference>
<dbReference type="EMBL" id="BTGU01000097">
    <property type="protein sequence ID" value="GMN60260.1"/>
    <property type="molecule type" value="Genomic_DNA"/>
</dbReference>
<name>A0AA88J2B8_FICCA</name>
<evidence type="ECO:0000313" key="4">
    <source>
        <dbReference type="Proteomes" id="UP001187192"/>
    </source>
</evidence>
<feature type="region of interest" description="Disordered" evidence="1">
    <location>
        <begin position="227"/>
        <end position="262"/>
    </location>
</feature>
<dbReference type="AlphaFoldDB" id="A0AA88J2B8"/>
<feature type="domain" description="Putative plant transposon protein" evidence="2">
    <location>
        <begin position="70"/>
        <end position="158"/>
    </location>
</feature>
<protein>
    <recommendedName>
        <fullName evidence="2">Putative plant transposon protein domain-containing protein</fullName>
    </recommendedName>
</protein>
<evidence type="ECO:0000259" key="2">
    <source>
        <dbReference type="Pfam" id="PF20167"/>
    </source>
</evidence>
<evidence type="ECO:0000313" key="3">
    <source>
        <dbReference type="EMBL" id="GMN60260.1"/>
    </source>
</evidence>
<reference evidence="3" key="1">
    <citation type="submission" date="2023-07" db="EMBL/GenBank/DDBJ databases">
        <title>draft genome sequence of fig (Ficus carica).</title>
        <authorList>
            <person name="Takahashi T."/>
            <person name="Nishimura K."/>
        </authorList>
    </citation>
    <scope>NUCLEOTIDE SEQUENCE</scope>
</reference>
<dbReference type="Proteomes" id="UP001187192">
    <property type="component" value="Unassembled WGS sequence"/>
</dbReference>
<proteinExistence type="predicted"/>
<evidence type="ECO:0000256" key="1">
    <source>
        <dbReference type="SAM" id="MobiDB-lite"/>
    </source>
</evidence>